<gene>
    <name evidence="8" type="ORF">EGW08_014452</name>
</gene>
<evidence type="ECO:0000256" key="2">
    <source>
        <dbReference type="ARBA" id="ARBA00022679"/>
    </source>
</evidence>
<keyword evidence="3 6" id="KW-0949">S-adenosyl-L-methionine</keyword>
<comment type="caution">
    <text evidence="8">The sequence shown here is derived from an EMBL/GenBank/DDBJ whole genome shotgun (WGS) entry which is preliminary data.</text>
</comment>
<feature type="region of interest" description="Disordered" evidence="7">
    <location>
        <begin position="1"/>
        <end position="50"/>
    </location>
</feature>
<dbReference type="SUPFAM" id="SSF53335">
    <property type="entry name" value="S-adenosyl-L-methionine-dependent methyltransferases"/>
    <property type="match status" value="1"/>
</dbReference>
<comment type="similarity">
    <text evidence="6">Belongs to the class I-like SAM-binding methyltransferase superfamily. RNA M5U methyltransferase family.</text>
</comment>
<evidence type="ECO:0000256" key="6">
    <source>
        <dbReference type="PROSITE-ProRule" id="PRU01024"/>
    </source>
</evidence>
<dbReference type="Proteomes" id="UP000271974">
    <property type="component" value="Unassembled WGS sequence"/>
</dbReference>
<dbReference type="SUPFAM" id="SSF54928">
    <property type="entry name" value="RNA-binding domain, RBD"/>
    <property type="match status" value="1"/>
</dbReference>
<organism evidence="8 9">
    <name type="scientific">Elysia chlorotica</name>
    <name type="common">Eastern emerald elysia</name>
    <name type="synonym">Sea slug</name>
    <dbReference type="NCBI Taxonomy" id="188477"/>
    <lineage>
        <taxon>Eukaryota</taxon>
        <taxon>Metazoa</taxon>
        <taxon>Spiralia</taxon>
        <taxon>Lophotrochozoa</taxon>
        <taxon>Mollusca</taxon>
        <taxon>Gastropoda</taxon>
        <taxon>Heterobranchia</taxon>
        <taxon>Euthyneura</taxon>
        <taxon>Panpulmonata</taxon>
        <taxon>Sacoglossa</taxon>
        <taxon>Placobranchoidea</taxon>
        <taxon>Plakobranchidae</taxon>
        <taxon>Elysia</taxon>
    </lineage>
</organism>
<dbReference type="InterPro" id="IPR029063">
    <property type="entry name" value="SAM-dependent_MTases_sf"/>
</dbReference>
<feature type="compositionally biased region" description="Polar residues" evidence="7">
    <location>
        <begin position="1"/>
        <end position="11"/>
    </location>
</feature>
<sequence>MSQDSGCVTKSSDLEDSPSDAKKLKLSDEDAAEVTNGAASSADAKEENDIAEADPLSYTRGAEFTSEIFKIQIHNLPRFGFGDLKKRLKMLGLKPNKIKSPDRQSVCYICFRNEEERDNALKKLNGHLWKNHKLEAKIAAPIADPYLQKQRQHKDHGSSIIPTEKMKEMSAEEAEERLKENVCPLWNMSYSEQLQQKTDKVKAVLRKVARDDFVHVQFRNIKTQFEGMACELLPIIPSPETSEYRNKNEFTVGYGLDGKTVVVGFRYGLYKEGITAVGGASNLGLAMPKAIPVIKSFTEFVSRSKWTPYLQHAGTGHWQTLTVRTFRTGDVMAMIDFVPRDLDPSEIEEARASVKAFYTEGEQKDVDIKSFYFRVFSKKGSNSSPDVQLLFGEKHVFETLMGMSFRISPEAFFQVNTPATEKLYGLISSWCNASTNTTVLDICCGTGTIGLSMAKNVKEVIGIEMCAQAVEDAKENAAINGVKNVKYYSKKVEEVIQPILSSLNSSNLQDLVAVVDPPRAGLHKDVIRTLRKCEHIERLVYVSCNPEIAQTNFVDLIRPETVRLKGSPFTLEKAVPVDLFPGTKHCELVLLFTRGNQRSSCVTATADQKSYTYKLVTDKTEVQTSSEDNVEGQKQSHDIEDKKMDKDVENQGVPENTIETGGDEHGSSDSQTAAGEKDQVPSCGDGTNGSEVPLEKT</sequence>
<dbReference type="GO" id="GO:0032259">
    <property type="term" value="P:methylation"/>
    <property type="evidence" value="ECO:0007669"/>
    <property type="project" value="UniProtKB-KW"/>
</dbReference>
<dbReference type="Gene3D" id="3.40.50.150">
    <property type="entry name" value="Vaccinia Virus protein VP39"/>
    <property type="match status" value="1"/>
</dbReference>
<dbReference type="InterPro" id="IPR010280">
    <property type="entry name" value="U5_MeTrfase_fam"/>
</dbReference>
<dbReference type="CDD" id="cd12439">
    <property type="entry name" value="RRM_TRMT2A"/>
    <property type="match status" value="1"/>
</dbReference>
<dbReference type="PANTHER" id="PTHR45904">
    <property type="entry name" value="TRNA (URACIL-5-)-METHYLTRANSFERASE"/>
    <property type="match status" value="1"/>
</dbReference>
<feature type="active site" description="Nucleophile" evidence="6">
    <location>
        <position position="544"/>
    </location>
</feature>
<feature type="region of interest" description="Disordered" evidence="7">
    <location>
        <begin position="619"/>
        <end position="697"/>
    </location>
</feature>
<name>A0A433T8C4_ELYCH</name>
<dbReference type="EMBL" id="RQTK01000552">
    <property type="protein sequence ID" value="RUS77788.1"/>
    <property type="molecule type" value="Genomic_DNA"/>
</dbReference>
<dbReference type="GO" id="GO:0030697">
    <property type="term" value="F:tRNA (uracil(54)-C5)-methyltransferase activity, S-adenosyl methionine-dependent"/>
    <property type="evidence" value="ECO:0007669"/>
    <property type="project" value="UniProtKB-EC"/>
</dbReference>
<keyword evidence="2 6" id="KW-0808">Transferase</keyword>
<dbReference type="InterPro" id="IPR045850">
    <property type="entry name" value="TRM2_met"/>
</dbReference>
<dbReference type="InterPro" id="IPR035979">
    <property type="entry name" value="RBD_domain_sf"/>
</dbReference>
<accession>A0A433T8C4</accession>
<evidence type="ECO:0000256" key="5">
    <source>
        <dbReference type="ARBA" id="ARBA00047278"/>
    </source>
</evidence>
<feature type="binding site" evidence="6">
    <location>
        <position position="516"/>
    </location>
    <ligand>
        <name>S-adenosyl-L-methionine</name>
        <dbReference type="ChEBI" id="CHEBI:59789"/>
    </ligand>
</feature>
<dbReference type="PROSITE" id="PS51687">
    <property type="entry name" value="SAM_MT_RNA_M5U"/>
    <property type="match status" value="1"/>
</dbReference>
<evidence type="ECO:0000256" key="7">
    <source>
        <dbReference type="SAM" id="MobiDB-lite"/>
    </source>
</evidence>
<dbReference type="InterPro" id="IPR034262">
    <property type="entry name" value="TRMT2A_RRM"/>
</dbReference>
<dbReference type="Gene3D" id="2.40.50.1070">
    <property type="match status" value="1"/>
</dbReference>
<feature type="binding site" evidence="6">
    <location>
        <position position="464"/>
    </location>
    <ligand>
        <name>S-adenosyl-L-methionine</name>
        <dbReference type="ChEBI" id="CHEBI:59789"/>
    </ligand>
</feature>
<protein>
    <recommendedName>
        <fullName evidence="4">tRNA (uracil(54)-C(5))-methyltransferase</fullName>
        <ecNumber evidence="4">2.1.1.35</ecNumber>
    </recommendedName>
</protein>
<feature type="binding site" evidence="6">
    <location>
        <position position="414"/>
    </location>
    <ligand>
        <name>S-adenosyl-L-methionine</name>
        <dbReference type="ChEBI" id="CHEBI:59789"/>
    </ligand>
</feature>
<comment type="caution">
    <text evidence="6">Lacks conserved residue(s) required for the propagation of feature annotation.</text>
</comment>
<feature type="compositionally biased region" description="Basic and acidic residues" evidence="7">
    <location>
        <begin position="19"/>
        <end position="28"/>
    </location>
</feature>
<dbReference type="GO" id="GO:0003723">
    <property type="term" value="F:RNA binding"/>
    <property type="evidence" value="ECO:0007669"/>
    <property type="project" value="TreeGrafter"/>
</dbReference>
<feature type="compositionally biased region" description="Basic and acidic residues" evidence="7">
    <location>
        <begin position="634"/>
        <end position="649"/>
    </location>
</feature>
<evidence type="ECO:0000313" key="9">
    <source>
        <dbReference type="Proteomes" id="UP000271974"/>
    </source>
</evidence>
<evidence type="ECO:0000256" key="3">
    <source>
        <dbReference type="ARBA" id="ARBA00022691"/>
    </source>
</evidence>
<keyword evidence="9" id="KW-1185">Reference proteome</keyword>
<evidence type="ECO:0000256" key="4">
    <source>
        <dbReference type="ARBA" id="ARBA00033763"/>
    </source>
</evidence>
<dbReference type="EC" id="2.1.1.35" evidence="4"/>
<dbReference type="GO" id="GO:0006396">
    <property type="term" value="P:RNA processing"/>
    <property type="evidence" value="ECO:0007669"/>
    <property type="project" value="InterPro"/>
</dbReference>
<keyword evidence="1 6" id="KW-0489">Methyltransferase</keyword>
<comment type="catalytic activity">
    <reaction evidence="5">
        <text>uridine(54) in tRNA + S-adenosyl-L-methionine = 5-methyluridine(54) in tRNA + S-adenosyl-L-homocysteine + H(+)</text>
        <dbReference type="Rhea" id="RHEA:42712"/>
        <dbReference type="Rhea" id="RHEA-COMP:10167"/>
        <dbReference type="Rhea" id="RHEA-COMP:10193"/>
        <dbReference type="ChEBI" id="CHEBI:15378"/>
        <dbReference type="ChEBI" id="CHEBI:57856"/>
        <dbReference type="ChEBI" id="CHEBI:59789"/>
        <dbReference type="ChEBI" id="CHEBI:65315"/>
        <dbReference type="ChEBI" id="CHEBI:74447"/>
        <dbReference type="EC" id="2.1.1.35"/>
    </reaction>
    <physiologicalReaction direction="left-to-right" evidence="5">
        <dbReference type="Rhea" id="RHEA:42713"/>
    </physiologicalReaction>
</comment>
<dbReference type="OrthoDB" id="10250660at2759"/>
<dbReference type="STRING" id="188477.A0A433T8C4"/>
<evidence type="ECO:0000313" key="8">
    <source>
        <dbReference type="EMBL" id="RUS77788.1"/>
    </source>
</evidence>
<reference evidence="8 9" key="1">
    <citation type="submission" date="2019-01" db="EMBL/GenBank/DDBJ databases">
        <title>A draft genome assembly of the solar-powered sea slug Elysia chlorotica.</title>
        <authorList>
            <person name="Cai H."/>
            <person name="Li Q."/>
            <person name="Fang X."/>
            <person name="Li J."/>
            <person name="Curtis N.E."/>
            <person name="Altenburger A."/>
            <person name="Shibata T."/>
            <person name="Feng M."/>
            <person name="Maeda T."/>
            <person name="Schwartz J.A."/>
            <person name="Shigenobu S."/>
            <person name="Lundholm N."/>
            <person name="Nishiyama T."/>
            <person name="Yang H."/>
            <person name="Hasebe M."/>
            <person name="Li S."/>
            <person name="Pierce S.K."/>
            <person name="Wang J."/>
        </authorList>
    </citation>
    <scope>NUCLEOTIDE SEQUENCE [LARGE SCALE GENOMIC DNA]</scope>
    <source>
        <strain evidence="8">EC2010</strain>
        <tissue evidence="8">Whole organism of an adult</tissue>
    </source>
</reference>
<dbReference type="Pfam" id="PF05958">
    <property type="entry name" value="tRNA_U5-meth_tr"/>
    <property type="match status" value="1"/>
</dbReference>
<dbReference type="PANTHER" id="PTHR45904:SF2">
    <property type="entry name" value="TRNA (URACIL-5-)-METHYLTRANSFERASE HOMOLOG A"/>
    <property type="match status" value="1"/>
</dbReference>
<proteinExistence type="inferred from homology"/>
<dbReference type="CDD" id="cd02440">
    <property type="entry name" value="AdoMet_MTases"/>
    <property type="match status" value="1"/>
</dbReference>
<evidence type="ECO:0000256" key="1">
    <source>
        <dbReference type="ARBA" id="ARBA00022603"/>
    </source>
</evidence>
<dbReference type="AlphaFoldDB" id="A0A433T8C4"/>